<reference evidence="2 3" key="1">
    <citation type="journal article" date="2018" name="Environ. Microbiol.">
        <title>Ecological and genomic features of two widespread freshwater picocyanobacteria.</title>
        <authorList>
            <person name="Cabello-Yeves P.J."/>
            <person name="Picazo A."/>
            <person name="Camacho A."/>
            <person name="Callieri C."/>
            <person name="Rosselli R."/>
            <person name="Roda-Garcia J.J."/>
            <person name="Coutinho F.H."/>
            <person name="Rodriguez-Valera F."/>
        </authorList>
    </citation>
    <scope>NUCLEOTIDE SEQUENCE [LARGE SCALE GENOMIC DNA]</scope>
    <source>
        <strain evidence="2 3">Tous</strain>
    </source>
</reference>
<keyword evidence="1" id="KW-1133">Transmembrane helix</keyword>
<keyword evidence="1" id="KW-0472">Membrane</keyword>
<protein>
    <recommendedName>
        <fullName evidence="4">DUF1049 domain-containing protein</fullName>
    </recommendedName>
</protein>
<organism evidence="2 3">
    <name type="scientific">Cyanobium usitatum str. Tous</name>
    <dbReference type="NCBI Taxonomy" id="2116684"/>
    <lineage>
        <taxon>Bacteria</taxon>
        <taxon>Bacillati</taxon>
        <taxon>Cyanobacteriota</taxon>
        <taxon>Cyanophyceae</taxon>
        <taxon>Synechococcales</taxon>
        <taxon>Prochlorococcaceae</taxon>
        <taxon>Cyanobium</taxon>
    </lineage>
</organism>
<dbReference type="RefSeq" id="WP_106502124.1">
    <property type="nucleotide sequence ID" value="NZ_PXXO01000003.1"/>
</dbReference>
<dbReference type="AlphaFoldDB" id="A0A2P7MZG8"/>
<accession>A0A2P7MZG8</accession>
<evidence type="ECO:0000313" key="3">
    <source>
        <dbReference type="Proteomes" id="UP000243002"/>
    </source>
</evidence>
<feature type="transmembrane region" description="Helical" evidence="1">
    <location>
        <begin position="49"/>
        <end position="70"/>
    </location>
</feature>
<evidence type="ECO:0000313" key="2">
    <source>
        <dbReference type="EMBL" id="PSJ06616.1"/>
    </source>
</evidence>
<dbReference type="EMBL" id="PXXO01000003">
    <property type="protein sequence ID" value="PSJ06616.1"/>
    <property type="molecule type" value="Genomic_DNA"/>
</dbReference>
<evidence type="ECO:0000256" key="1">
    <source>
        <dbReference type="SAM" id="Phobius"/>
    </source>
</evidence>
<sequence length="79" mass="8006">MVLRLRLLASSLLGGGLLLAILCLGAQNLDQRPSLNLGFARSTPLPAGFLVGIALVIGVLSGGCSAALLAPRNEQLPGD</sequence>
<comment type="caution">
    <text evidence="2">The sequence shown here is derived from an EMBL/GenBank/DDBJ whole genome shotgun (WGS) entry which is preliminary data.</text>
</comment>
<evidence type="ECO:0008006" key="4">
    <source>
        <dbReference type="Google" id="ProtNLM"/>
    </source>
</evidence>
<proteinExistence type="predicted"/>
<keyword evidence="3" id="KW-1185">Reference proteome</keyword>
<name>A0A2P7MZG8_9CYAN</name>
<gene>
    <name evidence="2" type="ORF">C7K55_04000</name>
</gene>
<dbReference type="Proteomes" id="UP000243002">
    <property type="component" value="Unassembled WGS sequence"/>
</dbReference>
<dbReference type="OrthoDB" id="561011at2"/>
<keyword evidence="1" id="KW-0812">Transmembrane</keyword>